<proteinExistence type="predicted"/>
<dbReference type="EMBL" id="BMLV01000001">
    <property type="protein sequence ID" value="GGP01280.1"/>
    <property type="molecule type" value="Genomic_DNA"/>
</dbReference>
<dbReference type="PROSITE" id="PS51257">
    <property type="entry name" value="PROKAR_LIPOPROTEIN"/>
    <property type="match status" value="1"/>
</dbReference>
<evidence type="ECO:0008006" key="3">
    <source>
        <dbReference type="Google" id="ProtNLM"/>
    </source>
</evidence>
<accession>A0ABQ2NGA5</accession>
<keyword evidence="2" id="KW-1185">Reference proteome</keyword>
<organism evidence="1 2">
    <name type="scientific">Cloacibacterium rupense</name>
    <dbReference type="NCBI Taxonomy" id="517423"/>
    <lineage>
        <taxon>Bacteria</taxon>
        <taxon>Pseudomonadati</taxon>
        <taxon>Bacteroidota</taxon>
        <taxon>Flavobacteriia</taxon>
        <taxon>Flavobacteriales</taxon>
        <taxon>Weeksellaceae</taxon>
    </lineage>
</organism>
<protein>
    <recommendedName>
        <fullName evidence="3">Lipocalin-like domain-containing protein</fullName>
    </recommendedName>
</protein>
<reference evidence="2" key="1">
    <citation type="journal article" date="2019" name="Int. J. Syst. Evol. Microbiol.">
        <title>The Global Catalogue of Microorganisms (GCM) 10K type strain sequencing project: providing services to taxonomists for standard genome sequencing and annotation.</title>
        <authorList>
            <consortium name="The Broad Institute Genomics Platform"/>
            <consortium name="The Broad Institute Genome Sequencing Center for Infectious Disease"/>
            <person name="Wu L."/>
            <person name="Ma J."/>
        </authorList>
    </citation>
    <scope>NUCLEOTIDE SEQUENCE [LARGE SCALE GENOMIC DNA]</scope>
    <source>
        <strain evidence="2">CGMCC 1.7656</strain>
    </source>
</reference>
<sequence>MKRFILATFTFLAMLSCRNDDELDIEPLVGDWEWVSSNGGINGQINDTPSSTGNTIKLSFTSDNKYTITTNGTVTNEGNFRLYKDVSNLDHIERTYIDFSSTNRQMIRNNDETNLYLSDDANDGVESHYKR</sequence>
<comment type="caution">
    <text evidence="1">The sequence shown here is derived from an EMBL/GenBank/DDBJ whole genome shotgun (WGS) entry which is preliminary data.</text>
</comment>
<evidence type="ECO:0000313" key="2">
    <source>
        <dbReference type="Proteomes" id="UP000620064"/>
    </source>
</evidence>
<name>A0ABQ2NGA5_9FLAO</name>
<dbReference type="RefSeq" id="WP_188616138.1">
    <property type="nucleotide sequence ID" value="NZ_BMLV01000001.1"/>
</dbReference>
<gene>
    <name evidence="1" type="ORF">GCM10010992_01170</name>
</gene>
<evidence type="ECO:0000313" key="1">
    <source>
        <dbReference type="EMBL" id="GGP01280.1"/>
    </source>
</evidence>
<dbReference type="Proteomes" id="UP000620064">
    <property type="component" value="Unassembled WGS sequence"/>
</dbReference>